<dbReference type="RefSeq" id="WP_129130188.1">
    <property type="nucleotide sequence ID" value="NZ_SDHW01000001.1"/>
</dbReference>
<dbReference type="SUPFAM" id="SSF103088">
    <property type="entry name" value="OmpA-like"/>
    <property type="match status" value="1"/>
</dbReference>
<dbReference type="Gene3D" id="3.30.1330.60">
    <property type="entry name" value="OmpA-like domain"/>
    <property type="match status" value="1"/>
</dbReference>
<evidence type="ECO:0000256" key="1">
    <source>
        <dbReference type="SAM" id="SignalP"/>
    </source>
</evidence>
<accession>A0A4Q1CNV4</accession>
<evidence type="ECO:0000313" key="3">
    <source>
        <dbReference type="EMBL" id="RXK62818.1"/>
    </source>
</evidence>
<evidence type="ECO:0000259" key="2">
    <source>
        <dbReference type="Pfam" id="PF00691"/>
    </source>
</evidence>
<proteinExistence type="predicted"/>
<dbReference type="InterPro" id="IPR028974">
    <property type="entry name" value="TSP_type-3_rpt"/>
</dbReference>
<dbReference type="AlphaFoldDB" id="A0A4Q1CNV4"/>
<dbReference type="OrthoDB" id="1522982at2"/>
<dbReference type="InterPro" id="IPR036737">
    <property type="entry name" value="OmpA-like_sf"/>
</dbReference>
<feature type="signal peptide" evidence="1">
    <location>
        <begin position="1"/>
        <end position="22"/>
    </location>
</feature>
<dbReference type="EMBL" id="SDHW01000001">
    <property type="protein sequence ID" value="RXK62818.1"/>
    <property type="molecule type" value="Genomic_DNA"/>
</dbReference>
<evidence type="ECO:0000313" key="4">
    <source>
        <dbReference type="Proteomes" id="UP000290204"/>
    </source>
</evidence>
<keyword evidence="1" id="KW-0732">Signal</keyword>
<dbReference type="InterPro" id="IPR006665">
    <property type="entry name" value="OmpA-like"/>
</dbReference>
<comment type="caution">
    <text evidence="3">The sequence shown here is derived from an EMBL/GenBank/DDBJ whole genome shotgun (WGS) entry which is preliminary data.</text>
</comment>
<name>A0A4Q1CNV4_9BACT</name>
<protein>
    <recommendedName>
        <fullName evidence="2">OmpA-like domain-containing protein</fullName>
    </recommendedName>
</protein>
<gene>
    <name evidence="3" type="ORF">ESA94_07420</name>
</gene>
<reference evidence="3 4" key="1">
    <citation type="submission" date="2019-01" db="EMBL/GenBank/DDBJ databases">
        <title>Lacibacter sp. strain TTM-7.</title>
        <authorList>
            <person name="Chen W.-M."/>
        </authorList>
    </citation>
    <scope>NUCLEOTIDE SEQUENCE [LARGE SCALE GENOMIC DNA]</scope>
    <source>
        <strain evidence="3 4">TTM-7</strain>
    </source>
</reference>
<organism evidence="3 4">
    <name type="scientific">Lacibacter luteus</name>
    <dbReference type="NCBI Taxonomy" id="2508719"/>
    <lineage>
        <taxon>Bacteria</taxon>
        <taxon>Pseudomonadati</taxon>
        <taxon>Bacteroidota</taxon>
        <taxon>Chitinophagia</taxon>
        <taxon>Chitinophagales</taxon>
        <taxon>Chitinophagaceae</taxon>
        <taxon>Lacibacter</taxon>
    </lineage>
</organism>
<feature type="chain" id="PRO_5020463567" description="OmpA-like domain-containing protein" evidence="1">
    <location>
        <begin position="23"/>
        <end position="564"/>
    </location>
</feature>
<dbReference type="Pfam" id="PF00691">
    <property type="entry name" value="OmpA"/>
    <property type="match status" value="1"/>
</dbReference>
<dbReference type="SUPFAM" id="SSF103647">
    <property type="entry name" value="TSP type-3 repeat"/>
    <property type="match status" value="1"/>
</dbReference>
<sequence>MASKKYTLLLGALCFFLTNVSAQSYDWKDSSLIPKKGQAQHSEFLQNQNAFPAKPRNQWEIGLSVGNSLISGDVYAKIPQIGWGAHVRKAFGYIFSARVQYIGGIAKGMNFTPAYNYAKNPAWGPKYDGPQNIKHGGTTPGLPGGQSGQLYQVSSKQLQTNSLYVPITDNNIDAVYYNYRTVSHQLALQGIITLNNIRFHKSKTNFVIYGLAGIGGMIYETKSNALNASGAPYEALFNTVAATYAPSFKNRKQIRRDLKAGMDNTYESKADGHQLRRPKLFDMTFKPVAQVGAGLAFKVGKRFSIGVEEVFTTTKDDLLDGQRWQEWAVGDASLTRDFDTWHYTNINFNYSLGAKSVEPLWWLNPLDYAYNELNAPRHMKMPKPVLDDADGDGVTDQFDNEPNTPAGCPVDTHGVARDTDGDGVPDCKDKELITPTQCQPVDADGVGKCPDPECCKNPVVVPPACNLVDLPSINFGGSSSSLSAEAKALVGSVASSLRGNPECKLIVCGSAAKSKSGQALGQKRVDAIVKYLVEVQGISADRVVAQYDCHEGDPSVVELRAEKK</sequence>
<feature type="domain" description="OmpA-like" evidence="2">
    <location>
        <begin position="475"/>
        <end position="546"/>
    </location>
</feature>
<dbReference type="Proteomes" id="UP000290204">
    <property type="component" value="Unassembled WGS sequence"/>
</dbReference>
<keyword evidence="4" id="KW-1185">Reference proteome</keyword>
<dbReference type="GO" id="GO:0005509">
    <property type="term" value="F:calcium ion binding"/>
    <property type="evidence" value="ECO:0007669"/>
    <property type="project" value="InterPro"/>
</dbReference>